<evidence type="ECO:0000313" key="2">
    <source>
        <dbReference type="Proteomes" id="UP001597191"/>
    </source>
</evidence>
<dbReference type="InterPro" id="IPR014580">
    <property type="entry name" value="UCP033199"/>
</dbReference>
<accession>A0ABW4BLN0</accession>
<dbReference type="Proteomes" id="UP001597191">
    <property type="component" value="Unassembled WGS sequence"/>
</dbReference>
<dbReference type="EMBL" id="JBHTOH010000036">
    <property type="protein sequence ID" value="MFD1411144.1"/>
    <property type="molecule type" value="Genomic_DNA"/>
</dbReference>
<organism evidence="1 2">
    <name type="scientific">Lapidilactobacillus gannanensis</name>
    <dbReference type="NCBI Taxonomy" id="2486002"/>
    <lineage>
        <taxon>Bacteria</taxon>
        <taxon>Bacillati</taxon>
        <taxon>Bacillota</taxon>
        <taxon>Bacilli</taxon>
        <taxon>Lactobacillales</taxon>
        <taxon>Lactobacillaceae</taxon>
        <taxon>Lapidilactobacillus</taxon>
    </lineage>
</organism>
<reference evidence="2" key="1">
    <citation type="journal article" date="2019" name="Int. J. Syst. Evol. Microbiol.">
        <title>The Global Catalogue of Microorganisms (GCM) 10K type strain sequencing project: providing services to taxonomists for standard genome sequencing and annotation.</title>
        <authorList>
            <consortium name="The Broad Institute Genomics Platform"/>
            <consortium name="The Broad Institute Genome Sequencing Center for Infectious Disease"/>
            <person name="Wu L."/>
            <person name="Ma J."/>
        </authorList>
    </citation>
    <scope>NUCLEOTIDE SEQUENCE [LARGE SCALE GENOMIC DNA]</scope>
    <source>
        <strain evidence="2">CCM 8937</strain>
    </source>
</reference>
<protein>
    <submittedName>
        <fullName evidence="1">DUF2200 family protein</fullName>
    </submittedName>
</protein>
<comment type="caution">
    <text evidence="1">The sequence shown here is derived from an EMBL/GenBank/DDBJ whole genome shotgun (WGS) entry which is preliminary data.</text>
</comment>
<keyword evidence="2" id="KW-1185">Reference proteome</keyword>
<gene>
    <name evidence="1" type="ORF">ACFQ4R_05955</name>
</gene>
<dbReference type="Pfam" id="PF09966">
    <property type="entry name" value="DUF2200"/>
    <property type="match status" value="1"/>
</dbReference>
<evidence type="ECO:0000313" key="1">
    <source>
        <dbReference type="EMBL" id="MFD1411144.1"/>
    </source>
</evidence>
<name>A0ABW4BLN0_9LACO</name>
<sequence>MQASDKVLLMNFGDIYPLYVKKVERKGQTAADVMQVVTWLTGYSALEIQTLQQRECSLADFFNQAPALNPKRKLLRGRICEIKVEAMAPGTMQEVRYLDKLVDDVAKGKAWAKILPA</sequence>
<proteinExistence type="predicted"/>
<dbReference type="Gene3D" id="1.10.8.290">
    <property type="entry name" value="uncharacterized protein sp1917 domain"/>
    <property type="match status" value="1"/>
</dbReference>
<dbReference type="InterPro" id="IPR023204">
    <property type="entry name" value="SP1917_dom_sf"/>
</dbReference>
<dbReference type="RefSeq" id="WP_125649490.1">
    <property type="nucleotide sequence ID" value="NZ_JBHTOH010000036.1"/>
</dbReference>